<reference evidence="3" key="1">
    <citation type="journal article" date="2019" name="Int. J. Syst. Evol. Microbiol.">
        <title>The Global Catalogue of Microorganisms (GCM) 10K type strain sequencing project: providing services to taxonomists for standard genome sequencing and annotation.</title>
        <authorList>
            <consortium name="The Broad Institute Genomics Platform"/>
            <consortium name="The Broad Institute Genome Sequencing Center for Infectious Disease"/>
            <person name="Wu L."/>
            <person name="Ma J."/>
        </authorList>
    </citation>
    <scope>NUCLEOTIDE SEQUENCE [LARGE SCALE GENOMIC DNA]</scope>
    <source>
        <strain evidence="3">CCUG 58938</strain>
    </source>
</reference>
<evidence type="ECO:0000256" key="1">
    <source>
        <dbReference type="SAM" id="MobiDB-lite"/>
    </source>
</evidence>
<protein>
    <submittedName>
        <fullName evidence="2">Uncharacterized protein</fullName>
    </submittedName>
</protein>
<feature type="region of interest" description="Disordered" evidence="1">
    <location>
        <begin position="109"/>
        <end position="222"/>
    </location>
</feature>
<proteinExistence type="predicted"/>
<evidence type="ECO:0000313" key="2">
    <source>
        <dbReference type="EMBL" id="MFD0998468.1"/>
    </source>
</evidence>
<sequence>MALEKDFELLDEYLRNKLNAADKATFEQKLQADADLQREYKLQQKIAEGLRQARTAELKNMLNNIPVSSVHGSEISIGVKTLISITVAGLVATGIYLYLDKEETEVPAQQQIAKTETPAEVPTEHQTEPAPANEAEATTTAPASSSPATETPQPDQPKQQPAVTNQQPATNKESTSVTKPVIAPKQKDSVSKPEIHVFEPGEETESTKAVDDKTATESTPKANKTTLTVKTDANNKKYNFHYQFKNGELYLFGPFDKKLIEIMEFFSDNKHTVFLFHENKYYLLNEANEKVKPLTSITDPTLIKKLKEHRSGN</sequence>
<organism evidence="2 3">
    <name type="scientific">Ohtaekwangia kribbensis</name>
    <dbReference type="NCBI Taxonomy" id="688913"/>
    <lineage>
        <taxon>Bacteria</taxon>
        <taxon>Pseudomonadati</taxon>
        <taxon>Bacteroidota</taxon>
        <taxon>Cytophagia</taxon>
        <taxon>Cytophagales</taxon>
        <taxon>Fulvivirgaceae</taxon>
        <taxon>Ohtaekwangia</taxon>
    </lineage>
</organism>
<keyword evidence="3" id="KW-1185">Reference proteome</keyword>
<gene>
    <name evidence="2" type="ORF">ACFQ21_04090</name>
</gene>
<feature type="compositionally biased region" description="Basic and acidic residues" evidence="1">
    <location>
        <begin position="185"/>
        <end position="215"/>
    </location>
</feature>
<accession>A0ABW3JY00</accession>
<feature type="compositionally biased region" description="Polar residues" evidence="1">
    <location>
        <begin position="156"/>
        <end position="178"/>
    </location>
</feature>
<dbReference type="EMBL" id="JBHTKA010000001">
    <property type="protein sequence ID" value="MFD0998468.1"/>
    <property type="molecule type" value="Genomic_DNA"/>
</dbReference>
<dbReference type="Proteomes" id="UP001597112">
    <property type="component" value="Unassembled WGS sequence"/>
</dbReference>
<name>A0ABW3JY00_9BACT</name>
<evidence type="ECO:0000313" key="3">
    <source>
        <dbReference type="Proteomes" id="UP001597112"/>
    </source>
</evidence>
<feature type="compositionally biased region" description="Low complexity" evidence="1">
    <location>
        <begin position="128"/>
        <end position="152"/>
    </location>
</feature>
<dbReference type="RefSeq" id="WP_377575216.1">
    <property type="nucleotide sequence ID" value="NZ_JBHTKA010000001.1"/>
</dbReference>
<comment type="caution">
    <text evidence="2">The sequence shown here is derived from an EMBL/GenBank/DDBJ whole genome shotgun (WGS) entry which is preliminary data.</text>
</comment>